<evidence type="ECO:0000256" key="4">
    <source>
        <dbReference type="ARBA" id="ARBA00022827"/>
    </source>
</evidence>
<evidence type="ECO:0000313" key="7">
    <source>
        <dbReference type="EMBL" id="PJE25924.1"/>
    </source>
</evidence>
<name>A0A285IZL0_9RHOB</name>
<keyword evidence="10" id="KW-1185">Reference proteome</keyword>
<evidence type="ECO:0000259" key="6">
    <source>
        <dbReference type="Pfam" id="PF05199"/>
    </source>
</evidence>
<keyword evidence="5" id="KW-0560">Oxidoreductase</keyword>
<accession>A0A285IZL0</accession>
<sequence length="472" mass="52414">MIDRIDAETALARQWDVVIAGSSFAAMFFCMGLPRELSVLIVEKGDVVPWQDQILEGKRPLESIPVRNRSDRQKTFGAHTLFGGNSNCWWGQTPRFHPSDFRLASLYGQGLDWPLSYEDLSPFYDEVETVMEIAGEANRALIPRETDYPHPPHALSRTDVLMIADDPLHWTPVATARASGGSRASCCANGICHDCPVEAKFTVMNGIHHFARPGVHLLTGTECHRIETRNGRAEAMILRHDGGEHRLRAGHFALATNGYFNAAILMRSGLGGPVVGCYLHEQVSYTLSVDIDQPNWFGGSSITLHGYQAYDGPHRRDQAAVLIENYNAPNLLRNARGRWTERMHIKLIAEDLPRAENRVRLNEDGEPFVEWVGHSDYAQLGLQRTLEGLPDILPFTVENIETLHEADTEFHIQGTHRMGTDPDSSVTDPDLRLHGLENLFVLGSGAFPSCSPANPTLTLSALSLRAGRRFAA</sequence>
<reference evidence="7 10" key="2">
    <citation type="journal article" date="2018" name="Int. J. Syst. Evol. Microbiol.">
        <title>Pseudooceanicola lipolyticus sp. nov., a marine alphaproteobacterium, reclassification of Oceanicola flagellatus as Pseudooceanicola flagellatus comb. nov. and emended description of the genus Pseudooceanicola.</title>
        <authorList>
            <person name="Huang M.-M."/>
            <person name="Guo L.-L."/>
            <person name="Wu Y.-H."/>
            <person name="Lai Q.-L."/>
            <person name="Shao Z.-Z."/>
            <person name="Wang C.-S."/>
            <person name="Wu M."/>
            <person name="Xu X.-W."/>
        </authorList>
    </citation>
    <scope>NUCLEOTIDE SEQUENCE [LARGE SCALE GENOMIC DNA]</scope>
    <source>
        <strain evidence="7 10">Ar-45</strain>
    </source>
</reference>
<comment type="similarity">
    <text evidence="2">Belongs to the GMC oxidoreductase family.</text>
</comment>
<dbReference type="EMBL" id="PGTD01000023">
    <property type="protein sequence ID" value="PJE25924.1"/>
    <property type="molecule type" value="Genomic_DNA"/>
</dbReference>
<dbReference type="InterPro" id="IPR007867">
    <property type="entry name" value="GMC_OxRtase_C"/>
</dbReference>
<feature type="domain" description="Glucose-methanol-choline oxidoreductase C-terminal" evidence="6">
    <location>
        <begin position="405"/>
        <end position="462"/>
    </location>
</feature>
<gene>
    <name evidence="7" type="ORF">CVM39_19695</name>
    <name evidence="8" type="ORF">SAMN06297129_2276</name>
</gene>
<comment type="cofactor">
    <cofactor evidence="1">
        <name>FAD</name>
        <dbReference type="ChEBI" id="CHEBI:57692"/>
    </cofactor>
</comment>
<evidence type="ECO:0000256" key="1">
    <source>
        <dbReference type="ARBA" id="ARBA00001974"/>
    </source>
</evidence>
<proteinExistence type="inferred from homology"/>
<dbReference type="PANTHER" id="PTHR42784:SF1">
    <property type="entry name" value="PYRANOSE 2-OXIDASE"/>
    <property type="match status" value="1"/>
</dbReference>
<dbReference type="RefSeq" id="WP_097146022.1">
    <property type="nucleotide sequence ID" value="NZ_OBEA01000004.1"/>
</dbReference>
<keyword evidence="4" id="KW-0274">FAD</keyword>
<organism evidence="8 9">
    <name type="scientific">Pseudooceanicola antarcticus</name>
    <dbReference type="NCBI Taxonomy" id="1247613"/>
    <lineage>
        <taxon>Bacteria</taxon>
        <taxon>Pseudomonadati</taxon>
        <taxon>Pseudomonadota</taxon>
        <taxon>Alphaproteobacteria</taxon>
        <taxon>Rhodobacterales</taxon>
        <taxon>Paracoccaceae</taxon>
        <taxon>Pseudooceanicola</taxon>
    </lineage>
</organism>
<dbReference type="Proteomes" id="UP000231702">
    <property type="component" value="Unassembled WGS sequence"/>
</dbReference>
<dbReference type="EMBL" id="OBEA01000004">
    <property type="protein sequence ID" value="SNY52351.1"/>
    <property type="molecule type" value="Genomic_DNA"/>
</dbReference>
<evidence type="ECO:0000313" key="8">
    <source>
        <dbReference type="EMBL" id="SNY52351.1"/>
    </source>
</evidence>
<dbReference type="InterPro" id="IPR051473">
    <property type="entry name" value="P2Ox-like"/>
</dbReference>
<evidence type="ECO:0000256" key="3">
    <source>
        <dbReference type="ARBA" id="ARBA00022630"/>
    </source>
</evidence>
<evidence type="ECO:0000256" key="5">
    <source>
        <dbReference type="ARBA" id="ARBA00023002"/>
    </source>
</evidence>
<keyword evidence="3" id="KW-0285">Flavoprotein</keyword>
<dbReference type="PANTHER" id="PTHR42784">
    <property type="entry name" value="PYRANOSE 2-OXIDASE"/>
    <property type="match status" value="1"/>
</dbReference>
<dbReference type="Gene3D" id="3.50.50.60">
    <property type="entry name" value="FAD/NAD(P)-binding domain"/>
    <property type="match status" value="2"/>
</dbReference>
<protein>
    <submittedName>
        <fullName evidence="8">Choline dehydrogenase</fullName>
    </submittedName>
    <submittedName>
        <fullName evidence="7">GMC family oxidoreductase</fullName>
    </submittedName>
</protein>
<reference evidence="8 9" key="1">
    <citation type="submission" date="2017-09" db="EMBL/GenBank/DDBJ databases">
        <authorList>
            <person name="Ehlers B."/>
            <person name="Leendertz F.H."/>
        </authorList>
    </citation>
    <scope>NUCLEOTIDE SEQUENCE [LARGE SCALE GENOMIC DNA]</scope>
    <source>
        <strain evidence="8 9">CGMCC 1.12662</strain>
    </source>
</reference>
<dbReference type="OrthoDB" id="9798604at2"/>
<dbReference type="AlphaFoldDB" id="A0A285IZL0"/>
<evidence type="ECO:0000313" key="10">
    <source>
        <dbReference type="Proteomes" id="UP000231702"/>
    </source>
</evidence>
<dbReference type="Pfam" id="PF05199">
    <property type="entry name" value="GMC_oxred_C"/>
    <property type="match status" value="1"/>
</dbReference>
<dbReference type="GO" id="GO:0016614">
    <property type="term" value="F:oxidoreductase activity, acting on CH-OH group of donors"/>
    <property type="evidence" value="ECO:0007669"/>
    <property type="project" value="InterPro"/>
</dbReference>
<dbReference type="SUPFAM" id="SSF51905">
    <property type="entry name" value="FAD/NAD(P)-binding domain"/>
    <property type="match status" value="1"/>
</dbReference>
<dbReference type="InterPro" id="IPR036188">
    <property type="entry name" value="FAD/NAD-bd_sf"/>
</dbReference>
<evidence type="ECO:0000313" key="9">
    <source>
        <dbReference type="Proteomes" id="UP000231655"/>
    </source>
</evidence>
<evidence type="ECO:0000256" key="2">
    <source>
        <dbReference type="ARBA" id="ARBA00010790"/>
    </source>
</evidence>
<dbReference type="Proteomes" id="UP000231655">
    <property type="component" value="Unassembled WGS sequence"/>
</dbReference>